<dbReference type="InterPro" id="IPR036259">
    <property type="entry name" value="MFS_trans_sf"/>
</dbReference>
<proteinExistence type="predicted"/>
<dbReference type="PANTHER" id="PTHR23294:SF59">
    <property type="entry name" value="UNC93-LIKE PROTEIN C922.05C"/>
    <property type="match status" value="1"/>
</dbReference>
<evidence type="ECO:0000256" key="1">
    <source>
        <dbReference type="ARBA" id="ARBA00004141"/>
    </source>
</evidence>
<dbReference type="SUPFAM" id="SSF103473">
    <property type="entry name" value="MFS general substrate transporter"/>
    <property type="match status" value="1"/>
</dbReference>
<accession>A0A9W8DZ45</accession>
<dbReference type="EMBL" id="JANBPT010000216">
    <property type="protein sequence ID" value="KAJ1925596.1"/>
    <property type="molecule type" value="Genomic_DNA"/>
</dbReference>
<evidence type="ECO:0000313" key="7">
    <source>
        <dbReference type="Proteomes" id="UP001150569"/>
    </source>
</evidence>
<comment type="caution">
    <text evidence="6">The sequence shown here is derived from an EMBL/GenBank/DDBJ whole genome shotgun (WGS) entry which is preliminary data.</text>
</comment>
<keyword evidence="2 5" id="KW-0812">Transmembrane</keyword>
<comment type="subcellular location">
    <subcellularLocation>
        <location evidence="1">Membrane</location>
        <topology evidence="1">Multi-pass membrane protein</topology>
    </subcellularLocation>
</comment>
<dbReference type="InterPro" id="IPR051617">
    <property type="entry name" value="UNC-93-like_regulator"/>
</dbReference>
<protein>
    <submittedName>
        <fullName evidence="6">Uncharacterized protein</fullName>
    </submittedName>
</protein>
<evidence type="ECO:0000256" key="3">
    <source>
        <dbReference type="ARBA" id="ARBA00022989"/>
    </source>
</evidence>
<organism evidence="6 7">
    <name type="scientific">Tieghemiomyces parasiticus</name>
    <dbReference type="NCBI Taxonomy" id="78921"/>
    <lineage>
        <taxon>Eukaryota</taxon>
        <taxon>Fungi</taxon>
        <taxon>Fungi incertae sedis</taxon>
        <taxon>Zoopagomycota</taxon>
        <taxon>Kickxellomycotina</taxon>
        <taxon>Dimargaritomycetes</taxon>
        <taxon>Dimargaritales</taxon>
        <taxon>Dimargaritaceae</taxon>
        <taxon>Tieghemiomyces</taxon>
    </lineage>
</organism>
<feature type="transmembrane region" description="Helical" evidence="5">
    <location>
        <begin position="182"/>
        <end position="200"/>
    </location>
</feature>
<keyword evidence="4 5" id="KW-0472">Membrane</keyword>
<reference evidence="6" key="1">
    <citation type="submission" date="2022-07" db="EMBL/GenBank/DDBJ databases">
        <title>Phylogenomic reconstructions and comparative analyses of Kickxellomycotina fungi.</title>
        <authorList>
            <person name="Reynolds N.K."/>
            <person name="Stajich J.E."/>
            <person name="Barry K."/>
            <person name="Grigoriev I.V."/>
            <person name="Crous P."/>
            <person name="Smith M.E."/>
        </authorList>
    </citation>
    <scope>NUCLEOTIDE SEQUENCE</scope>
    <source>
        <strain evidence="6">RSA 861</strain>
    </source>
</reference>
<evidence type="ECO:0000256" key="2">
    <source>
        <dbReference type="ARBA" id="ARBA00022692"/>
    </source>
</evidence>
<dbReference type="PANTHER" id="PTHR23294">
    <property type="entry name" value="ET TRANSLATION PRODUCT-RELATED"/>
    <property type="match status" value="1"/>
</dbReference>
<dbReference type="AlphaFoldDB" id="A0A9W8DZ45"/>
<feature type="transmembrane region" description="Helical" evidence="5">
    <location>
        <begin position="112"/>
        <end position="129"/>
    </location>
</feature>
<feature type="transmembrane region" description="Helical" evidence="5">
    <location>
        <begin position="427"/>
        <end position="448"/>
    </location>
</feature>
<dbReference type="Proteomes" id="UP001150569">
    <property type="component" value="Unassembled WGS sequence"/>
</dbReference>
<name>A0A9W8DZ45_9FUNG</name>
<feature type="transmembrane region" description="Helical" evidence="5">
    <location>
        <begin position="356"/>
        <end position="386"/>
    </location>
</feature>
<evidence type="ECO:0000256" key="5">
    <source>
        <dbReference type="SAM" id="Phobius"/>
    </source>
</evidence>
<evidence type="ECO:0000256" key="4">
    <source>
        <dbReference type="ARBA" id="ARBA00023136"/>
    </source>
</evidence>
<keyword evidence="7" id="KW-1185">Reference proteome</keyword>
<feature type="transmembrane region" description="Helical" evidence="5">
    <location>
        <begin position="227"/>
        <end position="253"/>
    </location>
</feature>
<feature type="transmembrane region" description="Helical" evidence="5">
    <location>
        <begin position="273"/>
        <end position="290"/>
    </location>
</feature>
<feature type="transmembrane region" description="Helical" evidence="5">
    <location>
        <begin position="60"/>
        <end position="80"/>
    </location>
</feature>
<keyword evidence="3 5" id="KW-1133">Transmembrane helix</keyword>
<dbReference type="Gene3D" id="1.20.1250.20">
    <property type="entry name" value="MFS general substrate transporter like domains"/>
    <property type="match status" value="1"/>
</dbReference>
<dbReference type="GO" id="GO:0016020">
    <property type="term" value="C:membrane"/>
    <property type="evidence" value="ECO:0007669"/>
    <property type="project" value="UniProtKB-SubCell"/>
</dbReference>
<dbReference type="OrthoDB" id="196103at2759"/>
<evidence type="ECO:0000313" key="6">
    <source>
        <dbReference type="EMBL" id="KAJ1925596.1"/>
    </source>
</evidence>
<gene>
    <name evidence="6" type="ORF">IWQ60_004458</name>
</gene>
<sequence length="498" mass="54106">MRYPAFLRPFEHLLTWAQTPFRQLFLAAIINLCQNAAWNAVLGVGGGGLMDSSISAKANVAGSIAGGVSGFVLGGVINYLGVRNTILLQSLMYASFMASFVLYAYWPVAFPVIFTGALKGLGLPFAYGVQSTMMTAYPRDHRRGHYLSTFYLISSINGILGGGVTLALNIGSTSRALGLTTYYVATVVAVIPLFLALFLVQPHKLCKADGASIVVPKFRGWVTETRLFLTVLGCLPLILLVPYSLVTQCYYAYQFNAFNFYLFTIRTRAINCMVYYASSLVASYAFGWFLDHTFKRAPRTRGLVALGAMLTMALGAYIGAYFIQMQPRLALNLPAQSSPTLASPAVDQSLIDITNYAAYIAPLVVFILWGALDAMFNAFLIWMLSLLFPATDTFTHQLGYLVVFRSVGLTVGWELDAVRMSLHTQNLVMIGTTVVGCLVAAGVLIYYVRPAKDDVSECESDATSFPTSDTLADTLLPKGSTYGTTDPLLHGAVKAAEE</sequence>
<feature type="transmembrane region" description="Helical" evidence="5">
    <location>
        <begin position="150"/>
        <end position="170"/>
    </location>
</feature>
<feature type="transmembrane region" description="Helical" evidence="5">
    <location>
        <begin position="302"/>
        <end position="323"/>
    </location>
</feature>